<evidence type="ECO:0000313" key="12">
    <source>
        <dbReference type="EMBL" id="HIR59177.1"/>
    </source>
</evidence>
<dbReference type="FunFam" id="1.10.10.410:FF:000001">
    <property type="entry name" value="Aspartyl/glutamyl-tRNA(Asn/Gln) amidotransferase subunit B"/>
    <property type="match status" value="1"/>
</dbReference>
<dbReference type="InterPro" id="IPR018027">
    <property type="entry name" value="Asn/Gln_amidotransferase"/>
</dbReference>
<evidence type="ECO:0000256" key="9">
    <source>
        <dbReference type="ARBA" id="ARBA00047913"/>
    </source>
</evidence>
<dbReference type="InterPro" id="IPR006075">
    <property type="entry name" value="Asn/Gln-tRNA_Trfase_suB/E_cat"/>
</dbReference>
<dbReference type="SUPFAM" id="SSF89095">
    <property type="entry name" value="GatB/YqeY motif"/>
    <property type="match status" value="1"/>
</dbReference>
<dbReference type="InterPro" id="IPR017958">
    <property type="entry name" value="Gln-tRNA_amidoTrfase_suB_CS"/>
</dbReference>
<dbReference type="InterPro" id="IPR023168">
    <property type="entry name" value="GatB_Yqey_C_2"/>
</dbReference>
<keyword evidence="5 10" id="KW-0067">ATP-binding</keyword>
<dbReference type="GO" id="GO:0070681">
    <property type="term" value="P:glutaminyl-tRNAGln biosynthesis via transamidation"/>
    <property type="evidence" value="ECO:0007669"/>
    <property type="project" value="TreeGrafter"/>
</dbReference>
<dbReference type="GO" id="GO:0005524">
    <property type="term" value="F:ATP binding"/>
    <property type="evidence" value="ECO:0007669"/>
    <property type="project" value="UniProtKB-KW"/>
</dbReference>
<dbReference type="InterPro" id="IPR004413">
    <property type="entry name" value="GatB"/>
</dbReference>
<comment type="caution">
    <text evidence="12">The sequence shown here is derived from an EMBL/GenBank/DDBJ whole genome shotgun (WGS) entry which is preliminary data.</text>
</comment>
<feature type="domain" description="Asn/Gln amidotransferase" evidence="11">
    <location>
        <begin position="323"/>
        <end position="470"/>
    </location>
</feature>
<dbReference type="GO" id="GO:0006412">
    <property type="term" value="P:translation"/>
    <property type="evidence" value="ECO:0007669"/>
    <property type="project" value="UniProtKB-UniRule"/>
</dbReference>
<evidence type="ECO:0000256" key="2">
    <source>
        <dbReference type="ARBA" id="ARBA00011123"/>
    </source>
</evidence>
<keyword evidence="4 10" id="KW-0547">Nucleotide-binding</keyword>
<comment type="subunit">
    <text evidence="2 10">Heterotrimer of A, B and C subunits.</text>
</comment>
<dbReference type="SUPFAM" id="SSF55931">
    <property type="entry name" value="Glutamine synthetase/guanido kinase"/>
    <property type="match status" value="1"/>
</dbReference>
<dbReference type="HAMAP" id="MF_00121">
    <property type="entry name" value="GatB"/>
    <property type="match status" value="1"/>
</dbReference>
<dbReference type="Proteomes" id="UP000824232">
    <property type="component" value="Unassembled WGS sequence"/>
</dbReference>
<evidence type="ECO:0000256" key="3">
    <source>
        <dbReference type="ARBA" id="ARBA00022598"/>
    </source>
</evidence>
<evidence type="ECO:0000256" key="5">
    <source>
        <dbReference type="ARBA" id="ARBA00022840"/>
    </source>
</evidence>
<proteinExistence type="inferred from homology"/>
<evidence type="ECO:0000256" key="1">
    <source>
        <dbReference type="ARBA" id="ARBA00005306"/>
    </source>
</evidence>
<dbReference type="InterPro" id="IPR014746">
    <property type="entry name" value="Gln_synth/guanido_kin_cat_dom"/>
</dbReference>
<evidence type="ECO:0000256" key="7">
    <source>
        <dbReference type="ARBA" id="ARBA00024799"/>
    </source>
</evidence>
<evidence type="ECO:0000313" key="13">
    <source>
        <dbReference type="Proteomes" id="UP000824232"/>
    </source>
</evidence>
<evidence type="ECO:0000256" key="4">
    <source>
        <dbReference type="ARBA" id="ARBA00022741"/>
    </source>
</evidence>
<dbReference type="AlphaFoldDB" id="A0A9D1DUH6"/>
<comment type="similarity">
    <text evidence="1 10">Belongs to the GatB/GatE family. GatB subfamily.</text>
</comment>
<evidence type="ECO:0000256" key="8">
    <source>
        <dbReference type="ARBA" id="ARBA00047380"/>
    </source>
</evidence>
<comment type="catalytic activity">
    <reaction evidence="8 10">
        <text>L-aspartyl-tRNA(Asn) + L-glutamine + ATP + H2O = L-asparaginyl-tRNA(Asn) + L-glutamate + ADP + phosphate + 2 H(+)</text>
        <dbReference type="Rhea" id="RHEA:14513"/>
        <dbReference type="Rhea" id="RHEA-COMP:9674"/>
        <dbReference type="Rhea" id="RHEA-COMP:9677"/>
        <dbReference type="ChEBI" id="CHEBI:15377"/>
        <dbReference type="ChEBI" id="CHEBI:15378"/>
        <dbReference type="ChEBI" id="CHEBI:29985"/>
        <dbReference type="ChEBI" id="CHEBI:30616"/>
        <dbReference type="ChEBI" id="CHEBI:43474"/>
        <dbReference type="ChEBI" id="CHEBI:58359"/>
        <dbReference type="ChEBI" id="CHEBI:78515"/>
        <dbReference type="ChEBI" id="CHEBI:78516"/>
        <dbReference type="ChEBI" id="CHEBI:456216"/>
    </reaction>
</comment>
<dbReference type="EC" id="6.3.5.-" evidence="10"/>
<dbReference type="NCBIfam" id="NF004014">
    <property type="entry name" value="PRK05477.1-4"/>
    <property type="match status" value="1"/>
</dbReference>
<reference evidence="12" key="2">
    <citation type="journal article" date="2021" name="PeerJ">
        <title>Extensive microbial diversity within the chicken gut microbiome revealed by metagenomics and culture.</title>
        <authorList>
            <person name="Gilroy R."/>
            <person name="Ravi A."/>
            <person name="Getino M."/>
            <person name="Pursley I."/>
            <person name="Horton D.L."/>
            <person name="Alikhan N.F."/>
            <person name="Baker D."/>
            <person name="Gharbi K."/>
            <person name="Hall N."/>
            <person name="Watson M."/>
            <person name="Adriaenssens E.M."/>
            <person name="Foster-Nyarko E."/>
            <person name="Jarju S."/>
            <person name="Secka A."/>
            <person name="Antonio M."/>
            <person name="Oren A."/>
            <person name="Chaudhuri R.R."/>
            <person name="La Ragione R."/>
            <person name="Hildebrand F."/>
            <person name="Pallen M.J."/>
        </authorList>
    </citation>
    <scope>NUCLEOTIDE SEQUENCE</scope>
    <source>
        <strain evidence="12">CHK184-20233</strain>
    </source>
</reference>
<dbReference type="PROSITE" id="PS01234">
    <property type="entry name" value="GATB"/>
    <property type="match status" value="1"/>
</dbReference>
<dbReference type="PANTHER" id="PTHR11659:SF0">
    <property type="entry name" value="GLUTAMYL-TRNA(GLN) AMIDOTRANSFERASE SUBUNIT B, MITOCHONDRIAL"/>
    <property type="match status" value="1"/>
</dbReference>
<evidence type="ECO:0000259" key="11">
    <source>
        <dbReference type="SMART" id="SM00845"/>
    </source>
</evidence>
<dbReference type="EMBL" id="DVHC01000040">
    <property type="protein sequence ID" value="HIR59177.1"/>
    <property type="molecule type" value="Genomic_DNA"/>
</dbReference>
<keyword evidence="6 10" id="KW-0648">Protein biosynthesis</keyword>
<dbReference type="SMART" id="SM00845">
    <property type="entry name" value="GatB_Yqey"/>
    <property type="match status" value="1"/>
</dbReference>
<keyword evidence="3 10" id="KW-0436">Ligase</keyword>
<dbReference type="InterPro" id="IPR003789">
    <property type="entry name" value="Asn/Gln_tRNA_amidoTrase-B-like"/>
</dbReference>
<dbReference type="GO" id="GO:0050567">
    <property type="term" value="F:glutaminyl-tRNA synthase (glutamine-hydrolyzing) activity"/>
    <property type="evidence" value="ECO:0007669"/>
    <property type="project" value="UniProtKB-UniRule"/>
</dbReference>
<dbReference type="NCBIfam" id="NF004012">
    <property type="entry name" value="PRK05477.1-2"/>
    <property type="match status" value="1"/>
</dbReference>
<dbReference type="NCBIfam" id="TIGR00133">
    <property type="entry name" value="gatB"/>
    <property type="match status" value="1"/>
</dbReference>
<accession>A0A9D1DUH6</accession>
<dbReference type="Pfam" id="PF02934">
    <property type="entry name" value="GatB_N"/>
    <property type="match status" value="1"/>
</dbReference>
<evidence type="ECO:0000256" key="10">
    <source>
        <dbReference type="HAMAP-Rule" id="MF_00121"/>
    </source>
</evidence>
<dbReference type="Gene3D" id="1.10.10.410">
    <property type="match status" value="1"/>
</dbReference>
<comment type="catalytic activity">
    <reaction evidence="9 10">
        <text>L-glutamyl-tRNA(Gln) + L-glutamine + ATP + H2O = L-glutaminyl-tRNA(Gln) + L-glutamate + ADP + phosphate + H(+)</text>
        <dbReference type="Rhea" id="RHEA:17521"/>
        <dbReference type="Rhea" id="RHEA-COMP:9681"/>
        <dbReference type="Rhea" id="RHEA-COMP:9684"/>
        <dbReference type="ChEBI" id="CHEBI:15377"/>
        <dbReference type="ChEBI" id="CHEBI:15378"/>
        <dbReference type="ChEBI" id="CHEBI:29985"/>
        <dbReference type="ChEBI" id="CHEBI:30616"/>
        <dbReference type="ChEBI" id="CHEBI:43474"/>
        <dbReference type="ChEBI" id="CHEBI:58359"/>
        <dbReference type="ChEBI" id="CHEBI:78520"/>
        <dbReference type="ChEBI" id="CHEBI:78521"/>
        <dbReference type="ChEBI" id="CHEBI:456216"/>
    </reaction>
</comment>
<comment type="function">
    <text evidence="7 10">Allows the formation of correctly charged Asn-tRNA(Asn) or Gln-tRNA(Gln) through the transamidation of misacylated Asp-tRNA(Asn) or Glu-tRNA(Gln) in organisms which lack either or both of asparaginyl-tRNA or glutaminyl-tRNA synthetases. The reaction takes place in the presence of glutamine and ATP through an activated phospho-Asp-tRNA(Asn) or phospho-Glu-tRNA(Gln).</text>
</comment>
<sequence length="472" mass="53497">MSNYIPTIGLEVHVEIKSKSKLFSDSANAYGMATNTSVNVIDLGYPGTLPTLNKEVIRQALRACKVLNCDITRKMHFDRKNYFYPDNSKNYQITQNRTPIGTNGYVEIEVDGVKKKIGISDIHIEEDTCKSAHRGSVSLLDFNRAGVPLIEIVTTPSISNGKEAMAYLTKLKEMLFYANISDCKMEEGSMRCDANVSISKTDELGVRTETKNIGSIHNVGLAIEKEIERQEKVLETGGIIREETRRFDDKLGETILMRVKETGNDYRYFIEPDIPYLELTDEFINDSLKTLPLLPDELRKKYSEIGLSSLQIEKLINNRPLNDYFLGLLEFKTNYVTAVNLLLSDISSYLNKHNKVITDTHLSYEKLVSVVDALEKGELSNKNVKDLIDSLMERDLTLDELKKEFNIKNITDDSFIKDIITKVIENNSESVNDYKSGHDRALKYLMGQVMKETKGAVNPKKASDMLVKELNK</sequence>
<dbReference type="PANTHER" id="PTHR11659">
    <property type="entry name" value="GLUTAMYL-TRNA GLN AMIDOTRANSFERASE SUBUNIT B MITOCHONDRIAL AND PROKARYOTIC PET112-RELATED"/>
    <property type="match status" value="1"/>
</dbReference>
<evidence type="ECO:0000256" key="6">
    <source>
        <dbReference type="ARBA" id="ARBA00022917"/>
    </source>
</evidence>
<reference evidence="12" key="1">
    <citation type="submission" date="2020-10" db="EMBL/GenBank/DDBJ databases">
        <authorList>
            <person name="Gilroy R."/>
        </authorList>
    </citation>
    <scope>NUCLEOTIDE SEQUENCE</scope>
    <source>
        <strain evidence="12">CHK184-20233</strain>
    </source>
</reference>
<dbReference type="Pfam" id="PF02637">
    <property type="entry name" value="GatB_Yqey"/>
    <property type="match status" value="1"/>
</dbReference>
<protein>
    <recommendedName>
        <fullName evidence="10">Aspartyl/glutamyl-tRNA(Asn/Gln) amidotransferase subunit B</fullName>
        <shortName evidence="10">Asp/Glu-ADT subunit B</shortName>
        <ecNumber evidence="10">6.3.5.-</ecNumber>
    </recommendedName>
</protein>
<gene>
    <name evidence="10 12" type="primary">gatB</name>
    <name evidence="12" type="ORF">IAB38_03920</name>
</gene>
<organism evidence="12 13">
    <name type="scientific">Candidatus Onthousia excrementipullorum</name>
    <dbReference type="NCBI Taxonomy" id="2840884"/>
    <lineage>
        <taxon>Bacteria</taxon>
        <taxon>Bacillati</taxon>
        <taxon>Bacillota</taxon>
        <taxon>Bacilli</taxon>
        <taxon>Candidatus Onthousia</taxon>
    </lineage>
</organism>
<dbReference type="InterPro" id="IPR017959">
    <property type="entry name" value="Asn/Gln-tRNA_amidoTrfase_suB/E"/>
</dbReference>
<name>A0A9D1DUH6_9FIRM</name>